<feature type="region of interest" description="Disordered" evidence="6">
    <location>
        <begin position="228"/>
        <end position="254"/>
    </location>
</feature>
<dbReference type="AlphaFoldDB" id="A6DM36"/>
<keyword evidence="8" id="KW-1185">Reference proteome</keyword>
<dbReference type="eggNOG" id="COG3940">
    <property type="taxonomic scope" value="Bacteria"/>
</dbReference>
<gene>
    <name evidence="7" type="ORF">LNTAR_21510</name>
</gene>
<dbReference type="Pfam" id="PF04616">
    <property type="entry name" value="Glyco_hydro_43"/>
    <property type="match status" value="1"/>
</dbReference>
<dbReference type="GO" id="GO:0004553">
    <property type="term" value="F:hydrolase activity, hydrolyzing O-glycosyl compounds"/>
    <property type="evidence" value="ECO:0007669"/>
    <property type="project" value="InterPro"/>
</dbReference>
<dbReference type="SUPFAM" id="SSF75005">
    <property type="entry name" value="Arabinanase/levansucrase/invertase"/>
    <property type="match status" value="1"/>
</dbReference>
<dbReference type="GO" id="GO:0005975">
    <property type="term" value="P:carbohydrate metabolic process"/>
    <property type="evidence" value="ECO:0007669"/>
    <property type="project" value="InterPro"/>
</dbReference>
<dbReference type="InterPro" id="IPR023296">
    <property type="entry name" value="Glyco_hydro_beta-prop_sf"/>
</dbReference>
<evidence type="ECO:0000256" key="5">
    <source>
        <dbReference type="RuleBase" id="RU361187"/>
    </source>
</evidence>
<evidence type="ECO:0000313" key="7">
    <source>
        <dbReference type="EMBL" id="EDM27334.1"/>
    </source>
</evidence>
<keyword evidence="4 5" id="KW-0326">Glycosidase</keyword>
<accession>A6DM36</accession>
<dbReference type="RefSeq" id="WP_007278939.1">
    <property type="nucleotide sequence ID" value="NZ_ABCK01000010.1"/>
</dbReference>
<evidence type="ECO:0000256" key="3">
    <source>
        <dbReference type="ARBA" id="ARBA00022801"/>
    </source>
</evidence>
<dbReference type="Gene3D" id="2.115.10.20">
    <property type="entry name" value="Glycosyl hydrolase domain, family 43"/>
    <property type="match status" value="1"/>
</dbReference>
<evidence type="ECO:0000256" key="6">
    <source>
        <dbReference type="SAM" id="MobiDB-lite"/>
    </source>
</evidence>
<sequence>MRLQVRLLLAIIFVGVAKVEGTAEAETNNAAYIFTSFRGDGKDGLHLAYSKNGLQWTALKGDKSFLKPMIGGKLMRDPCIIQGPDKVFHMVWTTSWGDKGIGIAHSKDLINWSEQKFIPVMAHEPTARNCWAPEITWDPDGNQYVIYWATTLPNKFKETIKSADKGWNHRMYCTTTKDFKSYTKTRLFYNPGFNVIDSTIIRVENQYLMITKDETRYPPAKNLHLATSDKVTGPWKRSPSLSPPKGFGWKAQRS</sequence>
<dbReference type="Proteomes" id="UP000004947">
    <property type="component" value="Unassembled WGS sequence"/>
</dbReference>
<evidence type="ECO:0000256" key="2">
    <source>
        <dbReference type="ARBA" id="ARBA00009865"/>
    </source>
</evidence>
<proteinExistence type="inferred from homology"/>
<dbReference type="PANTHER" id="PTHR43301">
    <property type="entry name" value="ARABINAN ENDO-1,5-ALPHA-L-ARABINOSIDASE"/>
    <property type="match status" value="1"/>
</dbReference>
<dbReference type="CDD" id="cd08983">
    <property type="entry name" value="GH43_Bt3655-like"/>
    <property type="match status" value="1"/>
</dbReference>
<evidence type="ECO:0000256" key="1">
    <source>
        <dbReference type="ARBA" id="ARBA00004834"/>
    </source>
</evidence>
<comment type="pathway">
    <text evidence="1">Glycan metabolism; L-arabinan degradation.</text>
</comment>
<name>A6DM36_9BACT</name>
<protein>
    <submittedName>
        <fullName evidence="7">Beta-galactosidase I</fullName>
    </submittedName>
</protein>
<evidence type="ECO:0000256" key="4">
    <source>
        <dbReference type="ARBA" id="ARBA00023295"/>
    </source>
</evidence>
<dbReference type="EMBL" id="ABCK01000010">
    <property type="protein sequence ID" value="EDM27334.1"/>
    <property type="molecule type" value="Genomic_DNA"/>
</dbReference>
<dbReference type="InterPro" id="IPR006710">
    <property type="entry name" value="Glyco_hydro_43"/>
</dbReference>
<dbReference type="STRING" id="313628.LNTAR_21510"/>
<organism evidence="7 8">
    <name type="scientific">Lentisphaera araneosa HTCC2155</name>
    <dbReference type="NCBI Taxonomy" id="313628"/>
    <lineage>
        <taxon>Bacteria</taxon>
        <taxon>Pseudomonadati</taxon>
        <taxon>Lentisphaerota</taxon>
        <taxon>Lentisphaeria</taxon>
        <taxon>Lentisphaerales</taxon>
        <taxon>Lentisphaeraceae</taxon>
        <taxon>Lentisphaera</taxon>
    </lineage>
</organism>
<evidence type="ECO:0000313" key="8">
    <source>
        <dbReference type="Proteomes" id="UP000004947"/>
    </source>
</evidence>
<dbReference type="InterPro" id="IPR050727">
    <property type="entry name" value="GH43_arabinanases"/>
</dbReference>
<reference evidence="7 8" key="1">
    <citation type="journal article" date="2010" name="J. Bacteriol.">
        <title>Genome sequence of Lentisphaera araneosa HTCC2155T, the type species of the order Lentisphaerales in the phylum Lentisphaerae.</title>
        <authorList>
            <person name="Thrash J.C."/>
            <person name="Cho J.C."/>
            <person name="Vergin K.L."/>
            <person name="Morris R.M."/>
            <person name="Giovannoni S.J."/>
        </authorList>
    </citation>
    <scope>NUCLEOTIDE SEQUENCE [LARGE SCALE GENOMIC DNA]</scope>
    <source>
        <strain evidence="7 8">HTCC2155</strain>
    </source>
</reference>
<keyword evidence="3 5" id="KW-0378">Hydrolase</keyword>
<dbReference type="PANTHER" id="PTHR43301:SF3">
    <property type="entry name" value="ARABINAN ENDO-1,5-ALPHA-L-ARABINOSIDASE A-RELATED"/>
    <property type="match status" value="1"/>
</dbReference>
<comment type="similarity">
    <text evidence="2 5">Belongs to the glycosyl hydrolase 43 family.</text>
</comment>
<comment type="caution">
    <text evidence="7">The sequence shown here is derived from an EMBL/GenBank/DDBJ whole genome shotgun (WGS) entry which is preliminary data.</text>
</comment>